<sequence>QGNLANGSSTDDPTPTLSGKAEAGSTVKIYDQNGLLGEVTAKADGTWSFSPVAKLPEGEHRFHVTATDKAGNTSAASDDFVLTLDYTAPDASKLAITEVYDDVNTAGVIASGEETDDNRPLIKGTGAEPGNTITVYNGDRVIGTAKVQADGTWSLEPTTPLPDGKYTLTAKETDSVGNVSGPSGEYIINVATVP</sequence>
<protein>
    <recommendedName>
        <fullName evidence="2">Bacterial Ig-like domain-containing protein</fullName>
    </recommendedName>
</protein>
<comment type="caution">
    <text evidence="3">The sequence shown here is derived from an EMBL/GenBank/DDBJ whole genome shotgun (WGS) entry which is preliminary data.</text>
</comment>
<feature type="non-terminal residue" evidence="3">
    <location>
        <position position="1"/>
    </location>
</feature>
<proteinExistence type="predicted"/>
<dbReference type="Pfam" id="PF19077">
    <property type="entry name" value="Big_13"/>
    <property type="match status" value="2"/>
</dbReference>
<feature type="region of interest" description="Disordered" evidence="1">
    <location>
        <begin position="1"/>
        <end position="23"/>
    </location>
</feature>
<feature type="non-terminal residue" evidence="3">
    <location>
        <position position="194"/>
    </location>
</feature>
<feature type="compositionally biased region" description="Polar residues" evidence="1">
    <location>
        <begin position="1"/>
        <end position="17"/>
    </location>
</feature>
<evidence type="ECO:0000313" key="3">
    <source>
        <dbReference type="EMBL" id="MBU5926948.1"/>
    </source>
</evidence>
<evidence type="ECO:0000256" key="1">
    <source>
        <dbReference type="SAM" id="MobiDB-lite"/>
    </source>
</evidence>
<accession>A0ABS6GL49</accession>
<feature type="domain" description="Bacterial Ig-like" evidence="2">
    <location>
        <begin position="104"/>
        <end position="183"/>
    </location>
</feature>
<dbReference type="NCBIfam" id="NF033510">
    <property type="entry name" value="Ca_tandemer"/>
    <property type="match status" value="2"/>
</dbReference>
<feature type="domain" description="Bacterial Ig-like" evidence="2">
    <location>
        <begin position="7"/>
        <end position="85"/>
    </location>
</feature>
<dbReference type="Proteomes" id="UP000787201">
    <property type="component" value="Unassembled WGS sequence"/>
</dbReference>
<dbReference type="EMBL" id="JAHLTI010000042">
    <property type="protein sequence ID" value="MBU5926948.1"/>
    <property type="molecule type" value="Genomic_DNA"/>
</dbReference>
<dbReference type="RefSeq" id="WP_216689961.1">
    <property type="nucleotide sequence ID" value="NZ_JAHLTI010000042.1"/>
</dbReference>
<reference evidence="3 4" key="1">
    <citation type="submission" date="2021-06" db="EMBL/GenBank/DDBJ databases">
        <authorList>
            <person name="Stanton E."/>
        </authorList>
    </citation>
    <scope>NUCLEOTIDE SEQUENCE [LARGE SCALE GENOMIC DNA]</scope>
    <source>
        <strain evidence="3 4">2021EL-00146</strain>
    </source>
</reference>
<evidence type="ECO:0000313" key="4">
    <source>
        <dbReference type="Proteomes" id="UP000787201"/>
    </source>
</evidence>
<name>A0ABS6GL49_9ENTR</name>
<keyword evidence="4" id="KW-1185">Reference proteome</keyword>
<organism evidence="3 4">
    <name type="scientific">Enterobacter sichuanensis</name>
    <dbReference type="NCBI Taxonomy" id="2071710"/>
    <lineage>
        <taxon>Bacteria</taxon>
        <taxon>Pseudomonadati</taxon>
        <taxon>Pseudomonadota</taxon>
        <taxon>Gammaproteobacteria</taxon>
        <taxon>Enterobacterales</taxon>
        <taxon>Enterobacteriaceae</taxon>
        <taxon>Enterobacter</taxon>
        <taxon>Enterobacter cloacae complex</taxon>
    </lineage>
</organism>
<gene>
    <name evidence="3" type="ORF">KQV47_22580</name>
</gene>
<dbReference type="InterPro" id="IPR044016">
    <property type="entry name" value="Big_13"/>
</dbReference>
<evidence type="ECO:0000259" key="2">
    <source>
        <dbReference type="Pfam" id="PF19077"/>
    </source>
</evidence>